<keyword evidence="2" id="KW-1185">Reference proteome</keyword>
<evidence type="ECO:0000313" key="2">
    <source>
        <dbReference type="Proteomes" id="UP001472677"/>
    </source>
</evidence>
<reference evidence="1 2" key="1">
    <citation type="journal article" date="2024" name="G3 (Bethesda)">
        <title>Genome assembly of Hibiscus sabdariffa L. provides insights into metabolisms of medicinal natural products.</title>
        <authorList>
            <person name="Kim T."/>
        </authorList>
    </citation>
    <scope>NUCLEOTIDE SEQUENCE [LARGE SCALE GENOMIC DNA]</scope>
    <source>
        <strain evidence="1">TK-2024</strain>
        <tissue evidence="1">Old leaves</tissue>
    </source>
</reference>
<gene>
    <name evidence="1" type="ORF">V6N12_016367</name>
</gene>
<dbReference type="Proteomes" id="UP001472677">
    <property type="component" value="Unassembled WGS sequence"/>
</dbReference>
<dbReference type="EMBL" id="JBBPBM010000055">
    <property type="protein sequence ID" value="KAK8517517.1"/>
    <property type="molecule type" value="Genomic_DNA"/>
</dbReference>
<protein>
    <submittedName>
        <fullName evidence="1">Uncharacterized protein</fullName>
    </submittedName>
</protein>
<proteinExistence type="predicted"/>
<evidence type="ECO:0000313" key="1">
    <source>
        <dbReference type="EMBL" id="KAK8517517.1"/>
    </source>
</evidence>
<comment type="caution">
    <text evidence="1">The sequence shown here is derived from an EMBL/GenBank/DDBJ whole genome shotgun (WGS) entry which is preliminary data.</text>
</comment>
<accession>A0ABR2CDD4</accession>
<sequence>MDQKCKQGLVRTEESILAKSHRLQEEDCLATASSFFAKRSYWQKPQFGWCKLNTDDGVMPDLGIASCGVLSMMLRVDDSLGLGLRS</sequence>
<organism evidence="1 2">
    <name type="scientific">Hibiscus sabdariffa</name>
    <name type="common">roselle</name>
    <dbReference type="NCBI Taxonomy" id="183260"/>
    <lineage>
        <taxon>Eukaryota</taxon>
        <taxon>Viridiplantae</taxon>
        <taxon>Streptophyta</taxon>
        <taxon>Embryophyta</taxon>
        <taxon>Tracheophyta</taxon>
        <taxon>Spermatophyta</taxon>
        <taxon>Magnoliopsida</taxon>
        <taxon>eudicotyledons</taxon>
        <taxon>Gunneridae</taxon>
        <taxon>Pentapetalae</taxon>
        <taxon>rosids</taxon>
        <taxon>malvids</taxon>
        <taxon>Malvales</taxon>
        <taxon>Malvaceae</taxon>
        <taxon>Malvoideae</taxon>
        <taxon>Hibiscus</taxon>
    </lineage>
</organism>
<name>A0ABR2CDD4_9ROSI</name>